<keyword evidence="4" id="KW-1185">Reference proteome</keyword>
<dbReference type="KEGG" id="salx:SALLE_v1c08570"/>
<evidence type="ECO:0000313" key="3">
    <source>
        <dbReference type="EMBL" id="AXK51527.1"/>
    </source>
</evidence>
<dbReference type="InterPro" id="IPR008589">
    <property type="entry name" value="MupG"/>
</dbReference>
<feature type="domain" description="6-phospho-N-acetylmuramidase N-terminal" evidence="2">
    <location>
        <begin position="6"/>
        <end position="243"/>
    </location>
</feature>
<dbReference type="InterPro" id="IPR043797">
    <property type="entry name" value="MupG_N"/>
</dbReference>
<organism evidence="3 4">
    <name type="scientific">Spiroplasma alleghenense</name>
    <dbReference type="NCBI Taxonomy" id="216931"/>
    <lineage>
        <taxon>Bacteria</taxon>
        <taxon>Bacillati</taxon>
        <taxon>Mycoplasmatota</taxon>
        <taxon>Mollicutes</taxon>
        <taxon>Entomoplasmatales</taxon>
        <taxon>Spiroplasmataceae</taxon>
        <taxon>Spiroplasma</taxon>
    </lineage>
</organism>
<protein>
    <recommendedName>
        <fullName evidence="5">Outer surface protein</fullName>
    </recommendedName>
</protein>
<dbReference type="EMBL" id="CP031376">
    <property type="protein sequence ID" value="AXK51527.1"/>
    <property type="molecule type" value="Genomic_DNA"/>
</dbReference>
<dbReference type="SUPFAM" id="SSF51445">
    <property type="entry name" value="(Trans)glycosidases"/>
    <property type="match status" value="1"/>
</dbReference>
<evidence type="ECO:0008006" key="5">
    <source>
        <dbReference type="Google" id="ProtNLM"/>
    </source>
</evidence>
<dbReference type="InterPro" id="IPR043894">
    <property type="entry name" value="MupG_C"/>
</dbReference>
<dbReference type="Pfam" id="PF19200">
    <property type="entry name" value="MupG_N"/>
    <property type="match status" value="1"/>
</dbReference>
<evidence type="ECO:0000259" key="1">
    <source>
        <dbReference type="Pfam" id="PF05913"/>
    </source>
</evidence>
<name>A0A345Z4J8_9MOLU</name>
<dbReference type="RefSeq" id="WP_115558422.1">
    <property type="nucleotide sequence ID" value="NZ_CP031376.1"/>
</dbReference>
<dbReference type="Gene3D" id="2.40.100.10">
    <property type="entry name" value="Cyclophilin-like"/>
    <property type="match status" value="1"/>
</dbReference>
<dbReference type="SUPFAM" id="SSF50891">
    <property type="entry name" value="Cyclophilin-like"/>
    <property type="match status" value="1"/>
</dbReference>
<gene>
    <name evidence="3" type="ORF">SALLE_v1c08570</name>
</gene>
<dbReference type="OrthoDB" id="5809921at2"/>
<proteinExistence type="predicted"/>
<evidence type="ECO:0000259" key="2">
    <source>
        <dbReference type="Pfam" id="PF19200"/>
    </source>
</evidence>
<accession>A0A345Z4J8</accession>
<dbReference type="InterPro" id="IPR029000">
    <property type="entry name" value="Cyclophilin-like_dom_sf"/>
</dbReference>
<sequence>MFDRKLGIAVYPEKMEMQAMKDYIDIATANGFSILWSALLQLDLTDKNSKDILSKYQEIFKYGKSKNMKVTIDVNSRILKEINFNNDLEFFINLGVDVIRFDSPIESINLAKLTFNDHDIAIELNMDNNDFLVNDVLSYQPIQYRVQGSHNFYPQKNCGLTDEYYLETSLKFRNLGLRTAAFISSLNESKISNWAIDDNCCTLESLRGKDITTQAIALWSSGLTDDIIIANAFATKEEIIELGKLDRYIPEIKITLEKTATPIEKTIISDEVHFRRGDVNPKFIRSTQSRVKFKNEQFPVCNADQNLKKGDIIIGNNDFSLYKGELQLIIADVEKDNRKNLVAKVKPDQLFLLSYIKPWTRFKFKIVK</sequence>
<dbReference type="PANTHER" id="PTHR38435">
    <property type="match status" value="1"/>
</dbReference>
<dbReference type="AlphaFoldDB" id="A0A345Z4J8"/>
<dbReference type="PANTHER" id="PTHR38435:SF1">
    <property type="entry name" value="DUF871 DOMAIN-CONTAINING PROTEIN"/>
    <property type="match status" value="1"/>
</dbReference>
<feature type="domain" description="6-phospho-N-acetylmuramidase C-terminal" evidence="1">
    <location>
        <begin position="251"/>
        <end position="365"/>
    </location>
</feature>
<dbReference type="InterPro" id="IPR013785">
    <property type="entry name" value="Aldolase_TIM"/>
</dbReference>
<evidence type="ECO:0000313" key="4">
    <source>
        <dbReference type="Proteomes" id="UP000254792"/>
    </source>
</evidence>
<dbReference type="Pfam" id="PF05913">
    <property type="entry name" value="MupG_C"/>
    <property type="match status" value="1"/>
</dbReference>
<dbReference type="Gene3D" id="3.20.20.70">
    <property type="entry name" value="Aldolase class I"/>
    <property type="match status" value="1"/>
</dbReference>
<dbReference type="InterPro" id="IPR017853">
    <property type="entry name" value="GH"/>
</dbReference>
<dbReference type="Proteomes" id="UP000254792">
    <property type="component" value="Chromosome"/>
</dbReference>
<reference evidence="3 4" key="1">
    <citation type="submission" date="2018-07" db="EMBL/GenBank/DDBJ databases">
        <title>Complete genome sequence of Spiroplasma alleghenense PLHS-1 (ATCC 51752).</title>
        <authorList>
            <person name="Chou L."/>
            <person name="Lee T.-Y."/>
            <person name="Tsai Y.-M."/>
            <person name="Kuo C.-H."/>
        </authorList>
    </citation>
    <scope>NUCLEOTIDE SEQUENCE [LARGE SCALE GENOMIC DNA]</scope>
    <source>
        <strain evidence="3 4">PLHS-1</strain>
    </source>
</reference>